<keyword evidence="2" id="KW-1185">Reference proteome</keyword>
<dbReference type="RefSeq" id="WP_373868573.1">
    <property type="nucleotide sequence ID" value="NZ_BMDW01000007.1"/>
</dbReference>
<proteinExistence type="predicted"/>
<dbReference type="Gene3D" id="3.40.1440.10">
    <property type="entry name" value="GIY-YIG endonuclease"/>
    <property type="match status" value="1"/>
</dbReference>
<evidence type="ECO:0000313" key="1">
    <source>
        <dbReference type="EMBL" id="GGA45402.1"/>
    </source>
</evidence>
<organism evidence="1 2">
    <name type="scientific">Sphingomonas psychrolutea</name>
    <dbReference type="NCBI Taxonomy" id="1259676"/>
    <lineage>
        <taxon>Bacteria</taxon>
        <taxon>Pseudomonadati</taxon>
        <taxon>Pseudomonadota</taxon>
        <taxon>Alphaproteobacteria</taxon>
        <taxon>Sphingomonadales</taxon>
        <taxon>Sphingomonadaceae</taxon>
        <taxon>Sphingomonas</taxon>
    </lineage>
</organism>
<accession>A0ABQ1GKM9</accession>
<dbReference type="InterPro" id="IPR035901">
    <property type="entry name" value="GIY-YIG_endonuc_sf"/>
</dbReference>
<name>A0ABQ1GKM9_9SPHN</name>
<dbReference type="Proteomes" id="UP000618591">
    <property type="component" value="Unassembled WGS sequence"/>
</dbReference>
<sequence>MVYVEPHGRIEDAIVREKRIKKWNRNWKIELIESTNPEWGDLWETINTWL</sequence>
<protein>
    <submittedName>
        <fullName evidence="1">Uncharacterized protein</fullName>
    </submittedName>
</protein>
<dbReference type="EMBL" id="BMDW01000007">
    <property type="protein sequence ID" value="GGA45402.1"/>
    <property type="molecule type" value="Genomic_DNA"/>
</dbReference>
<reference evidence="2" key="1">
    <citation type="journal article" date="2019" name="Int. J. Syst. Evol. Microbiol.">
        <title>The Global Catalogue of Microorganisms (GCM) 10K type strain sequencing project: providing services to taxonomists for standard genome sequencing and annotation.</title>
        <authorList>
            <consortium name="The Broad Institute Genomics Platform"/>
            <consortium name="The Broad Institute Genome Sequencing Center for Infectious Disease"/>
            <person name="Wu L."/>
            <person name="Ma J."/>
        </authorList>
    </citation>
    <scope>NUCLEOTIDE SEQUENCE [LARGE SCALE GENOMIC DNA]</scope>
    <source>
        <strain evidence="2">CGMCC 1.10106</strain>
    </source>
</reference>
<evidence type="ECO:0000313" key="2">
    <source>
        <dbReference type="Proteomes" id="UP000618591"/>
    </source>
</evidence>
<gene>
    <name evidence="1" type="ORF">GCM10011395_14510</name>
</gene>
<comment type="caution">
    <text evidence="1">The sequence shown here is derived from an EMBL/GenBank/DDBJ whole genome shotgun (WGS) entry which is preliminary data.</text>
</comment>